<comment type="caution">
    <text evidence="1">The sequence shown here is derived from an EMBL/GenBank/DDBJ whole genome shotgun (WGS) entry which is preliminary data.</text>
</comment>
<dbReference type="OrthoDB" id="3400634at2"/>
<gene>
    <name evidence="1" type="ORF">D0Q02_20420</name>
</gene>
<proteinExistence type="predicted"/>
<evidence type="ECO:0000313" key="2">
    <source>
        <dbReference type="Proteomes" id="UP000262621"/>
    </source>
</evidence>
<evidence type="ECO:0000313" key="1">
    <source>
        <dbReference type="EMBL" id="RFS44692.1"/>
    </source>
</evidence>
<dbReference type="EMBL" id="QVFU01000025">
    <property type="protein sequence ID" value="RFS44692.1"/>
    <property type="molecule type" value="Genomic_DNA"/>
</dbReference>
<protein>
    <submittedName>
        <fullName evidence="1">Uncharacterized protein</fullName>
    </submittedName>
</protein>
<keyword evidence="2" id="KW-1185">Reference proteome</keyword>
<dbReference type="RefSeq" id="WP_117229633.1">
    <property type="nucleotide sequence ID" value="NZ_CP061725.1"/>
</dbReference>
<reference evidence="1 2" key="1">
    <citation type="submission" date="2018-08" db="EMBL/GenBank/DDBJ databases">
        <title>Verrucosispora craniellae sp. nov., isolated from a marine sponge in the South China Sea.</title>
        <authorList>
            <person name="Li L."/>
            <person name="Lin H.W."/>
        </authorList>
    </citation>
    <scope>NUCLEOTIDE SEQUENCE [LARGE SCALE GENOMIC DNA]</scope>
    <source>
        <strain evidence="1 2">LHW63014</strain>
    </source>
</reference>
<name>A0A372FV57_9ACTN</name>
<organism evidence="1 2">
    <name type="scientific">Micromonospora craniellae</name>
    <dbReference type="NCBI Taxonomy" id="2294034"/>
    <lineage>
        <taxon>Bacteria</taxon>
        <taxon>Bacillati</taxon>
        <taxon>Actinomycetota</taxon>
        <taxon>Actinomycetes</taxon>
        <taxon>Micromonosporales</taxon>
        <taxon>Micromonosporaceae</taxon>
        <taxon>Micromonospora</taxon>
    </lineage>
</organism>
<accession>A0A372FV57</accession>
<dbReference type="AlphaFoldDB" id="A0A372FV57"/>
<sequence length="82" mass="9152">MMATLKIGTVIDVHDRDYRYGTGRLILRVTTIGNKQSLADGEWIDLDGLSLRPDGTQISEQPRHALVRVNALRLGQDPEARP</sequence>
<dbReference type="Proteomes" id="UP000262621">
    <property type="component" value="Unassembled WGS sequence"/>
</dbReference>